<comment type="caution">
    <text evidence="1">The sequence shown here is derived from an EMBL/GenBank/DDBJ whole genome shotgun (WGS) entry which is preliminary data.</text>
</comment>
<dbReference type="Proteomes" id="UP001521137">
    <property type="component" value="Unassembled WGS sequence"/>
</dbReference>
<evidence type="ECO:0008006" key="3">
    <source>
        <dbReference type="Google" id="ProtNLM"/>
    </source>
</evidence>
<sequence>MNYKCSGILVVLIFLSSCELLPKLTQVAPESDVNVINEWQSCVWKKVDVVKTQECDIRFWLEYWTSLEAMDWSQRKSILASLSNQNVDVLRKIILSQGQDTPYQDRLRAQIWAESLMPKLSKVMHKFMLVAIYRPSLERLEMESALVTMSKTNSRYVADIEQQKQLLSEQAEKIQQLLNIEASLIQGEQGASQ</sequence>
<keyword evidence="2" id="KW-1185">Reference proteome</keyword>
<gene>
    <name evidence="1" type="ORF">L0668_01240</name>
</gene>
<evidence type="ECO:0000313" key="2">
    <source>
        <dbReference type="Proteomes" id="UP001521137"/>
    </source>
</evidence>
<evidence type="ECO:0000313" key="1">
    <source>
        <dbReference type="EMBL" id="MCF2946716.1"/>
    </source>
</evidence>
<dbReference type="PROSITE" id="PS51257">
    <property type="entry name" value="PROKAR_LIPOPROTEIN"/>
    <property type="match status" value="1"/>
</dbReference>
<organism evidence="1 2">
    <name type="scientific">Paraglaciecola algarum</name>
    <dbReference type="NCBI Taxonomy" id="3050085"/>
    <lineage>
        <taxon>Bacteria</taxon>
        <taxon>Pseudomonadati</taxon>
        <taxon>Pseudomonadota</taxon>
        <taxon>Gammaproteobacteria</taxon>
        <taxon>Alteromonadales</taxon>
        <taxon>Alteromonadaceae</taxon>
        <taxon>Paraglaciecola</taxon>
    </lineage>
</organism>
<name>A0ABS9D1H6_9ALTE</name>
<accession>A0ABS9D1H6</accession>
<reference evidence="1 2" key="1">
    <citation type="submission" date="2022-01" db="EMBL/GenBank/DDBJ databases">
        <title>Paraglaciecola sp. G1-23.</title>
        <authorList>
            <person name="Jin M.S."/>
            <person name="Han D.M."/>
            <person name="Kim H.M."/>
            <person name="Jeon C.O."/>
        </authorList>
    </citation>
    <scope>NUCLEOTIDE SEQUENCE [LARGE SCALE GENOMIC DNA]</scope>
    <source>
        <strain evidence="1 2">G1-23</strain>
    </source>
</reference>
<dbReference type="RefSeq" id="WP_235310242.1">
    <property type="nucleotide sequence ID" value="NZ_JAKGAS010000001.1"/>
</dbReference>
<proteinExistence type="predicted"/>
<dbReference type="EMBL" id="JAKGAS010000001">
    <property type="protein sequence ID" value="MCF2946716.1"/>
    <property type="molecule type" value="Genomic_DNA"/>
</dbReference>
<protein>
    <recommendedName>
        <fullName evidence="3">Two-component system QseEF-associated lipoprotein QseG</fullName>
    </recommendedName>
</protein>